<dbReference type="AlphaFoldDB" id="A0A316BZ46"/>
<reference evidence="1 2" key="1">
    <citation type="submission" date="2018-05" db="EMBL/GenBank/DDBJ databases">
        <title>Genomic Encyclopedia of Type Strains, Phase IV (KMG-IV): sequencing the most valuable type-strain genomes for metagenomic binning, comparative biology and taxonomic classification.</title>
        <authorList>
            <person name="Goeker M."/>
        </authorList>
    </citation>
    <scope>NUCLEOTIDE SEQUENCE [LARGE SCALE GENOMIC DNA]</scope>
    <source>
        <strain evidence="1 2">DSM 6986</strain>
    </source>
</reference>
<evidence type="ECO:0000313" key="1">
    <source>
        <dbReference type="EMBL" id="PWJ79846.1"/>
    </source>
</evidence>
<sequence>MTDQTNRPEVPEWQGTRRCFHPGCDEIAPFGVNTRYGVEWFCGGEHWKEAQKRRVSPASTK</sequence>
<accession>A0A316BZ46</accession>
<keyword evidence="2" id="KW-1185">Reference proteome</keyword>
<comment type="caution">
    <text evidence="1">The sequence shown here is derived from an EMBL/GenBank/DDBJ whole genome shotgun (WGS) entry which is preliminary data.</text>
</comment>
<dbReference type="Proteomes" id="UP000245396">
    <property type="component" value="Unassembled WGS sequence"/>
</dbReference>
<dbReference type="EMBL" id="QGGG01000014">
    <property type="protein sequence ID" value="PWJ79846.1"/>
    <property type="molecule type" value="Genomic_DNA"/>
</dbReference>
<name>A0A316BZ46_PSESE</name>
<gene>
    <name evidence="1" type="ORF">C7441_114124</name>
</gene>
<dbReference type="RefSeq" id="WP_109614136.1">
    <property type="nucleotide sequence ID" value="NZ_QGGG01000014.1"/>
</dbReference>
<protein>
    <submittedName>
        <fullName evidence="1">Uncharacterized protein</fullName>
    </submittedName>
</protein>
<proteinExistence type="predicted"/>
<evidence type="ECO:0000313" key="2">
    <source>
        <dbReference type="Proteomes" id="UP000245396"/>
    </source>
</evidence>
<organism evidence="1 2">
    <name type="scientific">Pseudaminobacter salicylatoxidans</name>
    <dbReference type="NCBI Taxonomy" id="93369"/>
    <lineage>
        <taxon>Bacteria</taxon>
        <taxon>Pseudomonadati</taxon>
        <taxon>Pseudomonadota</taxon>
        <taxon>Alphaproteobacteria</taxon>
        <taxon>Hyphomicrobiales</taxon>
        <taxon>Phyllobacteriaceae</taxon>
        <taxon>Pseudaminobacter</taxon>
    </lineage>
</organism>